<dbReference type="SUPFAM" id="SSF52540">
    <property type="entry name" value="P-loop containing nucleoside triphosphate hydrolases"/>
    <property type="match status" value="1"/>
</dbReference>
<evidence type="ECO:0000256" key="8">
    <source>
        <dbReference type="SAM" id="Phobius"/>
    </source>
</evidence>
<evidence type="ECO:0000256" key="3">
    <source>
        <dbReference type="ARBA" id="ARBA00022676"/>
    </source>
</evidence>
<name>A0A2K8SR44_9NOSO</name>
<evidence type="ECO:0000313" key="11">
    <source>
        <dbReference type="Proteomes" id="UP000232003"/>
    </source>
</evidence>
<comment type="similarity">
    <text evidence="2">Belongs to the glycosyltransferase group 1 family. Glycosyltransferase 4 subfamily.</text>
</comment>
<accession>A0A2K8SR44</accession>
<dbReference type="RefSeq" id="WP_100899343.1">
    <property type="nucleotide sequence ID" value="NZ_CAWNNC010000001.1"/>
</dbReference>
<keyword evidence="3" id="KW-0328">Glycosyltransferase</keyword>
<feature type="transmembrane region" description="Helical" evidence="8">
    <location>
        <begin position="264"/>
        <end position="285"/>
    </location>
</feature>
<sequence>MISYLSKFFYVLSQNRKSIFLLISVFVFSSLLEVFGISLIAPFLWLASKPEVLHQNWWANKIYSDLGFSSAHNFVIFCGIALIIIFCLKSFSYFLAQSYINHFSFANQGKLISRLLTAYLSVPYTFYLSRDTSSIITNIFYETQNFCFKSMIPLLQFTSNAIAILVLLILLAKTDLLLLIILSVILLPIFFLFYYLKGQSRKWGQDESEAYHDMMRTVNDGLGGIKETYVIGCQPYFIDEMNIYVNKYTTSKTSFVNFQTLPRIILETLLILFTVIIVLVHQIFLSQSIESLLGVLSIFAAASIRLMPALSQSLSAIGTIQTGSYALDMLYSDLRNTSQSIDNLEMKFQHLNILSNSNYLLSNHRLSAEFLLKQIDIQNLSYKYPNSAISAISNIYLTINKGESVAFVGKSGSGKTTLVDIILEAKVIIYHGRIDIQKKGLDVLLDAWQKICHRRPDQTLRLLLVGTGTDAPALQQKIARENLRDIVWINKYIRDRNAIQRYLSAADVYTLPSRHEGFPVAPLEAMACSVPVVATNVQGIPEILESGEMSGGLIVPIDDVEALATALESILDNEMWAKELGRRARERVERYFSLKTIGQQMRSFLLNEDLPN</sequence>
<dbReference type="InterPro" id="IPR027417">
    <property type="entry name" value="P-loop_NTPase"/>
</dbReference>
<evidence type="ECO:0000259" key="9">
    <source>
        <dbReference type="PROSITE" id="PS50929"/>
    </source>
</evidence>
<feature type="transmembrane region" description="Helical" evidence="8">
    <location>
        <begin position="151"/>
        <end position="170"/>
    </location>
</feature>
<dbReference type="PANTHER" id="PTHR12526">
    <property type="entry name" value="GLYCOSYLTRANSFERASE"/>
    <property type="match status" value="1"/>
</dbReference>
<dbReference type="SUPFAM" id="SSF90123">
    <property type="entry name" value="ABC transporter transmembrane region"/>
    <property type="match status" value="1"/>
</dbReference>
<keyword evidence="7 8" id="KW-0472">Membrane</keyword>
<dbReference type="AlphaFoldDB" id="A0A2K8SR44"/>
<reference evidence="10 11" key="1">
    <citation type="submission" date="2017-11" db="EMBL/GenBank/DDBJ databases">
        <title>Complete genome of a free-living desiccation-tolerant cyanobacterium and its photosynthetic adaptation to extreme terrestrial habitat.</title>
        <authorList>
            <person name="Shang J."/>
        </authorList>
    </citation>
    <scope>NUCLEOTIDE SEQUENCE [LARGE SCALE GENOMIC DNA]</scope>
    <source>
        <strain evidence="10 11">CCNUN1</strain>
    </source>
</reference>
<keyword evidence="5 8" id="KW-0812">Transmembrane</keyword>
<evidence type="ECO:0000256" key="7">
    <source>
        <dbReference type="ARBA" id="ARBA00023136"/>
    </source>
</evidence>
<evidence type="ECO:0000256" key="1">
    <source>
        <dbReference type="ARBA" id="ARBA00004651"/>
    </source>
</evidence>
<comment type="subcellular location">
    <subcellularLocation>
        <location evidence="1">Cell membrane</location>
        <topology evidence="1">Multi-pass membrane protein</topology>
    </subcellularLocation>
</comment>
<dbReference type="GO" id="GO:0140359">
    <property type="term" value="F:ABC-type transporter activity"/>
    <property type="evidence" value="ECO:0007669"/>
    <property type="project" value="InterPro"/>
</dbReference>
<feature type="domain" description="ABC transmembrane type-1" evidence="9">
    <location>
        <begin position="55"/>
        <end position="322"/>
    </location>
</feature>
<dbReference type="KEGG" id="nfl:COO91_03772"/>
<dbReference type="GO" id="GO:0005524">
    <property type="term" value="F:ATP binding"/>
    <property type="evidence" value="ECO:0007669"/>
    <property type="project" value="InterPro"/>
</dbReference>
<protein>
    <submittedName>
        <fullName evidence="10">Glycogen synthase</fullName>
    </submittedName>
</protein>
<evidence type="ECO:0000256" key="4">
    <source>
        <dbReference type="ARBA" id="ARBA00022679"/>
    </source>
</evidence>
<keyword evidence="11" id="KW-1185">Reference proteome</keyword>
<dbReference type="Pfam" id="PF00664">
    <property type="entry name" value="ABC_membrane"/>
    <property type="match status" value="1"/>
</dbReference>
<dbReference type="InterPro" id="IPR011527">
    <property type="entry name" value="ABC1_TM_dom"/>
</dbReference>
<evidence type="ECO:0000313" key="10">
    <source>
        <dbReference type="EMBL" id="AUB37820.1"/>
    </source>
</evidence>
<keyword evidence="6 8" id="KW-1133">Transmembrane helix</keyword>
<dbReference type="CDD" id="cd03801">
    <property type="entry name" value="GT4_PimA-like"/>
    <property type="match status" value="1"/>
</dbReference>
<proteinExistence type="inferred from homology"/>
<dbReference type="Gene3D" id="3.40.50.2000">
    <property type="entry name" value="Glycogen Phosphorylase B"/>
    <property type="match status" value="2"/>
</dbReference>
<dbReference type="PANTHER" id="PTHR12526:SF640">
    <property type="entry name" value="COLANIC ACID BIOSYNTHESIS GLYCOSYLTRANSFERASE WCAL-RELATED"/>
    <property type="match status" value="1"/>
</dbReference>
<dbReference type="SUPFAM" id="SSF53756">
    <property type="entry name" value="UDP-Glycosyltransferase/glycogen phosphorylase"/>
    <property type="match status" value="1"/>
</dbReference>
<dbReference type="Gene3D" id="1.20.1560.10">
    <property type="entry name" value="ABC transporter type 1, transmembrane domain"/>
    <property type="match status" value="1"/>
</dbReference>
<feature type="transmembrane region" description="Helical" evidence="8">
    <location>
        <begin position="66"/>
        <end position="88"/>
    </location>
</feature>
<keyword evidence="4" id="KW-0808">Transferase</keyword>
<dbReference type="GO" id="GO:0016757">
    <property type="term" value="F:glycosyltransferase activity"/>
    <property type="evidence" value="ECO:0007669"/>
    <property type="project" value="UniProtKB-KW"/>
</dbReference>
<evidence type="ECO:0000256" key="6">
    <source>
        <dbReference type="ARBA" id="ARBA00022989"/>
    </source>
</evidence>
<evidence type="ECO:0000256" key="2">
    <source>
        <dbReference type="ARBA" id="ARBA00009481"/>
    </source>
</evidence>
<evidence type="ECO:0000256" key="5">
    <source>
        <dbReference type="ARBA" id="ARBA00022692"/>
    </source>
</evidence>
<dbReference type="EMBL" id="CP024785">
    <property type="protein sequence ID" value="AUB37820.1"/>
    <property type="molecule type" value="Genomic_DNA"/>
</dbReference>
<dbReference type="GO" id="GO:0005886">
    <property type="term" value="C:plasma membrane"/>
    <property type="evidence" value="ECO:0007669"/>
    <property type="project" value="UniProtKB-SubCell"/>
</dbReference>
<dbReference type="InterPro" id="IPR036640">
    <property type="entry name" value="ABC1_TM_sf"/>
</dbReference>
<dbReference type="OrthoDB" id="9804196at2"/>
<dbReference type="GO" id="GO:0016887">
    <property type="term" value="F:ATP hydrolysis activity"/>
    <property type="evidence" value="ECO:0007669"/>
    <property type="project" value="InterPro"/>
</dbReference>
<organism evidence="10 11">
    <name type="scientific">Nostoc flagelliforme CCNUN1</name>
    <dbReference type="NCBI Taxonomy" id="2038116"/>
    <lineage>
        <taxon>Bacteria</taxon>
        <taxon>Bacillati</taxon>
        <taxon>Cyanobacteriota</taxon>
        <taxon>Cyanophyceae</taxon>
        <taxon>Nostocales</taxon>
        <taxon>Nostocaceae</taxon>
        <taxon>Nostoc</taxon>
    </lineage>
</organism>
<feature type="transmembrane region" description="Helical" evidence="8">
    <location>
        <begin position="20"/>
        <end position="46"/>
    </location>
</feature>
<dbReference type="Pfam" id="PF13692">
    <property type="entry name" value="Glyco_trans_1_4"/>
    <property type="match status" value="1"/>
</dbReference>
<dbReference type="Proteomes" id="UP000232003">
    <property type="component" value="Chromosome"/>
</dbReference>
<feature type="transmembrane region" description="Helical" evidence="8">
    <location>
        <begin position="176"/>
        <end position="196"/>
    </location>
</feature>
<dbReference type="PROSITE" id="PS50929">
    <property type="entry name" value="ABC_TM1F"/>
    <property type="match status" value="1"/>
</dbReference>
<gene>
    <name evidence="10" type="ORF">COO91_03772</name>
</gene>